<protein>
    <submittedName>
        <fullName evidence="1">Uncharacterized protein</fullName>
    </submittedName>
</protein>
<dbReference type="AlphaFoldDB" id="A0AAV6TKZ4"/>
<evidence type="ECO:0000313" key="2">
    <source>
        <dbReference type="Proteomes" id="UP000827092"/>
    </source>
</evidence>
<gene>
    <name evidence="1" type="ORF">JTE90_019320</name>
</gene>
<organism evidence="1 2">
    <name type="scientific">Oedothorax gibbosus</name>
    <dbReference type="NCBI Taxonomy" id="931172"/>
    <lineage>
        <taxon>Eukaryota</taxon>
        <taxon>Metazoa</taxon>
        <taxon>Ecdysozoa</taxon>
        <taxon>Arthropoda</taxon>
        <taxon>Chelicerata</taxon>
        <taxon>Arachnida</taxon>
        <taxon>Araneae</taxon>
        <taxon>Araneomorphae</taxon>
        <taxon>Entelegynae</taxon>
        <taxon>Araneoidea</taxon>
        <taxon>Linyphiidae</taxon>
        <taxon>Erigoninae</taxon>
        <taxon>Oedothorax</taxon>
    </lineage>
</organism>
<sequence>MMRKGEIEAMAKAEGIAVCHVHSKDMKYLAPGMVHQAMKEKEYHQKFRIYVIPLFQYILLKLYIKELIP</sequence>
<comment type="caution">
    <text evidence="1">The sequence shown here is derived from an EMBL/GenBank/DDBJ whole genome shotgun (WGS) entry which is preliminary data.</text>
</comment>
<reference evidence="1 2" key="1">
    <citation type="journal article" date="2022" name="Nat. Ecol. Evol.">
        <title>A masculinizing supergene underlies an exaggerated male reproductive morph in a spider.</title>
        <authorList>
            <person name="Hendrickx F."/>
            <person name="De Corte Z."/>
            <person name="Sonet G."/>
            <person name="Van Belleghem S.M."/>
            <person name="Kostlbacher S."/>
            <person name="Vangestel C."/>
        </authorList>
    </citation>
    <scope>NUCLEOTIDE SEQUENCE [LARGE SCALE GENOMIC DNA]</scope>
    <source>
        <strain evidence="1">W744_W776</strain>
    </source>
</reference>
<evidence type="ECO:0000313" key="1">
    <source>
        <dbReference type="EMBL" id="KAG8172358.1"/>
    </source>
</evidence>
<proteinExistence type="predicted"/>
<name>A0AAV6TKZ4_9ARAC</name>
<accession>A0AAV6TKZ4</accession>
<dbReference type="Proteomes" id="UP000827092">
    <property type="component" value="Unassembled WGS sequence"/>
</dbReference>
<dbReference type="EMBL" id="JAFNEN010002794">
    <property type="protein sequence ID" value="KAG8172358.1"/>
    <property type="molecule type" value="Genomic_DNA"/>
</dbReference>
<keyword evidence="2" id="KW-1185">Reference proteome</keyword>